<dbReference type="Proteomes" id="UP001295684">
    <property type="component" value="Unassembled WGS sequence"/>
</dbReference>
<protein>
    <submittedName>
        <fullName evidence="3">Uncharacterized protein</fullName>
    </submittedName>
</protein>
<comment type="caution">
    <text evidence="3">The sequence shown here is derived from an EMBL/GenBank/DDBJ whole genome shotgun (WGS) entry which is preliminary data.</text>
</comment>
<feature type="compositionally biased region" description="Polar residues" evidence="2">
    <location>
        <begin position="179"/>
        <end position="190"/>
    </location>
</feature>
<gene>
    <name evidence="3" type="ORF">ECRASSUSDP1_LOCUS5995</name>
</gene>
<feature type="region of interest" description="Disordered" evidence="2">
    <location>
        <begin position="169"/>
        <end position="190"/>
    </location>
</feature>
<evidence type="ECO:0000313" key="4">
    <source>
        <dbReference type="Proteomes" id="UP001295684"/>
    </source>
</evidence>
<evidence type="ECO:0000256" key="1">
    <source>
        <dbReference type="SAM" id="Coils"/>
    </source>
</evidence>
<feature type="region of interest" description="Disordered" evidence="2">
    <location>
        <begin position="324"/>
        <end position="345"/>
    </location>
</feature>
<dbReference type="AlphaFoldDB" id="A0AAD1XBQ1"/>
<sequence length="413" mass="47387">MIKQNKLPGETQVENRGRNCYVKPKKKVTSGKYIKKDQAKIKGPKPKGNFNFIPNKSVNTSLSEKATVPRIQSVYKTHNRSISIKETLDIVAFSPEVDSTRLSKNPSNTKTSPKTIEFTLNQEPYNTTDERPHLKTKKLDGSNTERNKKILKRKKVKKIGGSISVTQNEKLHSHHTSMHSKNPSINSTSRVCDYQVKDKKGNLEKIWMKIRKISAKRSSIPSNKKRKKGKKKYLLNSPISKKRCFKTPIVDKSWEFKISPQAKLNLNLKQVSGEKAKKNKKESEKKGTDYSLGKCLDLDSNDLPELPVKESRANNMLKDYLTRNSKASDTLGSDRQSMEQAGENKSQFYTPNYVQSLSEEVHLLESKKKALLCDVITLEKKIKELKDEKEVLEMEKVQEYYAQMHMRDHDVFL</sequence>
<accession>A0AAD1XBQ1</accession>
<evidence type="ECO:0000313" key="3">
    <source>
        <dbReference type="EMBL" id="CAI2364650.1"/>
    </source>
</evidence>
<organism evidence="3 4">
    <name type="scientific">Euplotes crassus</name>
    <dbReference type="NCBI Taxonomy" id="5936"/>
    <lineage>
        <taxon>Eukaryota</taxon>
        <taxon>Sar</taxon>
        <taxon>Alveolata</taxon>
        <taxon>Ciliophora</taxon>
        <taxon>Intramacronucleata</taxon>
        <taxon>Spirotrichea</taxon>
        <taxon>Hypotrichia</taxon>
        <taxon>Euplotida</taxon>
        <taxon>Euplotidae</taxon>
        <taxon>Moneuplotes</taxon>
    </lineage>
</organism>
<name>A0AAD1XBQ1_EUPCR</name>
<proteinExistence type="predicted"/>
<feature type="coiled-coil region" evidence="1">
    <location>
        <begin position="354"/>
        <end position="398"/>
    </location>
</feature>
<keyword evidence="1" id="KW-0175">Coiled coil</keyword>
<evidence type="ECO:0000256" key="2">
    <source>
        <dbReference type="SAM" id="MobiDB-lite"/>
    </source>
</evidence>
<reference evidence="3" key="1">
    <citation type="submission" date="2023-07" db="EMBL/GenBank/DDBJ databases">
        <authorList>
            <consortium name="AG Swart"/>
            <person name="Singh M."/>
            <person name="Singh A."/>
            <person name="Seah K."/>
            <person name="Emmerich C."/>
        </authorList>
    </citation>
    <scope>NUCLEOTIDE SEQUENCE</scope>
    <source>
        <strain evidence="3">DP1</strain>
    </source>
</reference>
<dbReference type="EMBL" id="CAMPGE010005808">
    <property type="protein sequence ID" value="CAI2364650.1"/>
    <property type="molecule type" value="Genomic_DNA"/>
</dbReference>
<keyword evidence="4" id="KW-1185">Reference proteome</keyword>